<dbReference type="VEuPathDB" id="FungiDB:Z518_10820"/>
<keyword evidence="2" id="KW-1133">Transmembrane helix</keyword>
<accession>A0A0D2GND9</accession>
<keyword evidence="2" id="KW-0812">Transmembrane</keyword>
<proteinExistence type="predicted"/>
<feature type="region of interest" description="Disordered" evidence="1">
    <location>
        <begin position="720"/>
        <end position="777"/>
    </location>
</feature>
<dbReference type="GeneID" id="25298891"/>
<dbReference type="OrthoDB" id="4161530at2759"/>
<evidence type="ECO:0000313" key="4">
    <source>
        <dbReference type="Proteomes" id="UP000053617"/>
    </source>
</evidence>
<dbReference type="PANTHER" id="PTHR35043:SF7">
    <property type="entry name" value="TRANSCRIPTION FACTOR DOMAIN-CONTAINING PROTEIN"/>
    <property type="match status" value="1"/>
</dbReference>
<feature type="compositionally biased region" description="Basic and acidic residues" evidence="1">
    <location>
        <begin position="815"/>
        <end position="832"/>
    </location>
</feature>
<dbReference type="EMBL" id="KN847484">
    <property type="protein sequence ID" value="KIW99892.1"/>
    <property type="molecule type" value="Genomic_DNA"/>
</dbReference>
<protein>
    <submittedName>
        <fullName evidence="3">Rhinocladiella mackenziei CBS 650.93 unplaced genomic scaffold supercont1.10, whole genome shotgun sequence</fullName>
    </submittedName>
</protein>
<keyword evidence="2" id="KW-0472">Membrane</keyword>
<dbReference type="RefSeq" id="XP_013267105.1">
    <property type="nucleotide sequence ID" value="XM_013411651.1"/>
</dbReference>
<feature type="transmembrane region" description="Helical" evidence="2">
    <location>
        <begin position="972"/>
        <end position="995"/>
    </location>
</feature>
<feature type="transmembrane region" description="Helical" evidence="2">
    <location>
        <begin position="548"/>
        <end position="568"/>
    </location>
</feature>
<feature type="region of interest" description="Disordered" evidence="1">
    <location>
        <begin position="870"/>
        <end position="953"/>
    </location>
</feature>
<evidence type="ECO:0000313" key="3">
    <source>
        <dbReference type="EMBL" id="KIW99892.1"/>
    </source>
</evidence>
<feature type="compositionally biased region" description="Low complexity" evidence="1">
    <location>
        <begin position="894"/>
        <end position="906"/>
    </location>
</feature>
<sequence length="1020" mass="113473">MMSIYTGPFSSYQTATVTLSTGPDGDLWILASTPFTTRTTHGSTATPSNLRNATGWQAPPAGRGTFGIVASCLTTLILCIWTVVHLNVPALISDNSNLFARTSRFRASPSWVQAALRPFSHKAKWLLVGLLAPELMVYVAWRQWLLARDFHKKMSDRIKKLDMPFQWTMTHNFFCVMGGFAACYPRGAREDCVTLTTTGILYHFDEGKHEDFHVSETSIRDRSKADYLAKTLVCIQAGWLLIQSAGRLADGLPLTPLEVNTIGHVFCAFFMYYFWLNKPLDVSEPTQIKAEWLANNPVYWIEILRRRRALEDVVSHSLSTTTGSQGALGRKDKPLERSELDLFRSFFKSQEIAARQKPMTMIEKAPLKSELLEYPSNELNIVLTTSKQPNRQEVQGAFGPYLLVGSARLYVGKGPHHVQDLLPEIADKGDQYLTGAVSRKLASSKLRNNPFSAIGIGERTCSTINALLREIHDGRFMLGTPSAPVRLAVLLIDDAGVRRWRHAQESLARTKSGLSLSEPSRDASDRRFEPRALNWPSESLESSRKGRFLLFVGIAFATALYGGLHIAAWKTYMPSSSEHFIWRISALIVAGTGFLMVLVLIIRRVAMSVASFIWRWICTPLIVAIFVTMELLLAWIPKQIWHCISSAVVLVLHLFKCCRPIASDLDPENTEDLSAKPPRTSTRVLNDITPKVTRLLRELGPDERSTAASSKVRQRFEKNFHASTHDRRDSAAHSPTRTGENADAEAPRMSGALVTPFRRDRDEQPESDFSKPIDPWPETYPANACTYPQYATNPENIQVIMLGQSQSESGPAADQNRHLDTVQSGRDRSGDERDLVIDSTHANLTMSEVVGPGSNSRLQYMEEGMYGAPTLDEETPKALPLATDPHVQGGGNKASSSPASRSSKALSDAETFTTAPEAASTKISIHKPLSRRSPSQYSGAPMPSESSEQGRLLRRTDSDFVSAKRRYGRTEIAFGLLLLVPYVLARALIVIEAFISLRKLPVEAYQTPRWSQWLPHFGAG</sequence>
<dbReference type="HOGENOM" id="CLU_296145_0_0_1"/>
<feature type="compositionally biased region" description="Basic and acidic residues" evidence="1">
    <location>
        <begin position="757"/>
        <end position="771"/>
    </location>
</feature>
<dbReference type="AlphaFoldDB" id="A0A0D2GND9"/>
<feature type="transmembrane region" description="Helical" evidence="2">
    <location>
        <begin position="613"/>
        <end position="633"/>
    </location>
</feature>
<evidence type="ECO:0000256" key="1">
    <source>
        <dbReference type="SAM" id="MobiDB-lite"/>
    </source>
</evidence>
<gene>
    <name evidence="3" type="ORF">Z518_10820</name>
</gene>
<dbReference type="PANTHER" id="PTHR35043">
    <property type="entry name" value="TRANSCRIPTION FACTOR DOMAIN-CONTAINING PROTEIN"/>
    <property type="match status" value="1"/>
</dbReference>
<name>A0A0D2GND9_9EURO</name>
<keyword evidence="4" id="KW-1185">Reference proteome</keyword>
<feature type="region of interest" description="Disordered" evidence="1">
    <location>
        <begin position="805"/>
        <end position="832"/>
    </location>
</feature>
<dbReference type="Proteomes" id="UP000053617">
    <property type="component" value="Unassembled WGS sequence"/>
</dbReference>
<feature type="transmembrane region" description="Helical" evidence="2">
    <location>
        <begin position="580"/>
        <end position="601"/>
    </location>
</feature>
<feature type="compositionally biased region" description="Basic and acidic residues" evidence="1">
    <location>
        <begin position="720"/>
        <end position="731"/>
    </location>
</feature>
<feature type="compositionally biased region" description="Polar residues" evidence="1">
    <location>
        <begin position="932"/>
        <end position="949"/>
    </location>
</feature>
<reference evidence="3 4" key="1">
    <citation type="submission" date="2015-01" db="EMBL/GenBank/DDBJ databases">
        <title>The Genome Sequence of Rhinocladiella mackenzie CBS 650.93.</title>
        <authorList>
            <consortium name="The Broad Institute Genomics Platform"/>
            <person name="Cuomo C."/>
            <person name="de Hoog S."/>
            <person name="Gorbushina A."/>
            <person name="Stielow B."/>
            <person name="Teixiera M."/>
            <person name="Abouelleil A."/>
            <person name="Chapman S.B."/>
            <person name="Priest M."/>
            <person name="Young S.K."/>
            <person name="Wortman J."/>
            <person name="Nusbaum C."/>
            <person name="Birren B."/>
        </authorList>
    </citation>
    <scope>NUCLEOTIDE SEQUENCE [LARGE SCALE GENOMIC DNA]</scope>
    <source>
        <strain evidence="3 4">CBS 650.93</strain>
    </source>
</reference>
<organism evidence="3 4">
    <name type="scientific">Rhinocladiella mackenziei CBS 650.93</name>
    <dbReference type="NCBI Taxonomy" id="1442369"/>
    <lineage>
        <taxon>Eukaryota</taxon>
        <taxon>Fungi</taxon>
        <taxon>Dikarya</taxon>
        <taxon>Ascomycota</taxon>
        <taxon>Pezizomycotina</taxon>
        <taxon>Eurotiomycetes</taxon>
        <taxon>Chaetothyriomycetidae</taxon>
        <taxon>Chaetothyriales</taxon>
        <taxon>Herpotrichiellaceae</taxon>
        <taxon>Rhinocladiella</taxon>
    </lineage>
</organism>
<evidence type="ECO:0000256" key="2">
    <source>
        <dbReference type="SAM" id="Phobius"/>
    </source>
</evidence>